<dbReference type="GO" id="GO:0032259">
    <property type="term" value="P:methylation"/>
    <property type="evidence" value="ECO:0007669"/>
    <property type="project" value="UniProtKB-KW"/>
</dbReference>
<keyword evidence="1" id="KW-0489">Methyltransferase</keyword>
<evidence type="ECO:0000256" key="1">
    <source>
        <dbReference type="ARBA" id="ARBA00022603"/>
    </source>
</evidence>
<sequence>MNRTAHPLTNDDRPDVVAGLRVFDVASGSGLVAIAAAVAGAAAVTANDIDPYALAAIALNAQANDVAVEVSRGDLLDGDGDDAEVVLAGDVFYSQSMAQRMLPFLHRAATRGARVLVGDPGRADLPNDSLEVAASYQVSMMGAPEDAQISQVYVLELRR</sequence>
<dbReference type="AlphaFoldDB" id="A0A8J3M4H7"/>
<proteinExistence type="predicted"/>
<dbReference type="Pfam" id="PF06325">
    <property type="entry name" value="PrmA"/>
    <property type="match status" value="1"/>
</dbReference>
<evidence type="ECO:0000256" key="2">
    <source>
        <dbReference type="ARBA" id="ARBA00022679"/>
    </source>
</evidence>
<dbReference type="InterPro" id="IPR050078">
    <property type="entry name" value="Ribosomal_L11_MeTrfase_PrmA"/>
</dbReference>
<dbReference type="Proteomes" id="UP000653674">
    <property type="component" value="Unassembled WGS sequence"/>
</dbReference>
<dbReference type="EMBL" id="BONU01000088">
    <property type="protein sequence ID" value="GIG76830.1"/>
    <property type="molecule type" value="Genomic_DNA"/>
</dbReference>
<dbReference type="RefSeq" id="WP_168075897.1">
    <property type="nucleotide sequence ID" value="NZ_BAAAQJ010000019.1"/>
</dbReference>
<dbReference type="PANTHER" id="PTHR43648:SF1">
    <property type="entry name" value="ELECTRON TRANSFER FLAVOPROTEIN BETA SUBUNIT LYSINE METHYLTRANSFERASE"/>
    <property type="match status" value="1"/>
</dbReference>
<dbReference type="SUPFAM" id="SSF53335">
    <property type="entry name" value="S-adenosyl-L-methionine-dependent methyltransferases"/>
    <property type="match status" value="1"/>
</dbReference>
<dbReference type="PANTHER" id="PTHR43648">
    <property type="entry name" value="ELECTRON TRANSFER FLAVOPROTEIN BETA SUBUNIT LYSINE METHYLTRANSFERASE"/>
    <property type="match status" value="1"/>
</dbReference>
<comment type="caution">
    <text evidence="3">The sequence shown here is derived from an EMBL/GenBank/DDBJ whole genome shotgun (WGS) entry which is preliminary data.</text>
</comment>
<dbReference type="InterPro" id="IPR029063">
    <property type="entry name" value="SAM-dependent_MTases_sf"/>
</dbReference>
<keyword evidence="2" id="KW-0808">Transferase</keyword>
<protein>
    <recommendedName>
        <fullName evidence="5">Methyltransferase</fullName>
    </recommendedName>
</protein>
<dbReference type="Gene3D" id="3.40.50.150">
    <property type="entry name" value="Vaccinia Virus protein VP39"/>
    <property type="match status" value="1"/>
</dbReference>
<reference evidence="3" key="1">
    <citation type="submission" date="2021-01" db="EMBL/GenBank/DDBJ databases">
        <title>Whole genome shotgun sequence of Planosporangium flavigriseum NBRC 105377.</title>
        <authorList>
            <person name="Komaki H."/>
            <person name="Tamura T."/>
        </authorList>
    </citation>
    <scope>NUCLEOTIDE SEQUENCE</scope>
    <source>
        <strain evidence="3">NBRC 105377</strain>
    </source>
</reference>
<evidence type="ECO:0000313" key="3">
    <source>
        <dbReference type="EMBL" id="GIG76830.1"/>
    </source>
</evidence>
<keyword evidence="4" id="KW-1185">Reference proteome</keyword>
<accession>A0A8J3M4H7</accession>
<dbReference type="GO" id="GO:0016279">
    <property type="term" value="F:protein-lysine N-methyltransferase activity"/>
    <property type="evidence" value="ECO:0007669"/>
    <property type="project" value="TreeGrafter"/>
</dbReference>
<name>A0A8J3M4H7_9ACTN</name>
<organism evidence="3 4">
    <name type="scientific">Planosporangium flavigriseum</name>
    <dbReference type="NCBI Taxonomy" id="373681"/>
    <lineage>
        <taxon>Bacteria</taxon>
        <taxon>Bacillati</taxon>
        <taxon>Actinomycetota</taxon>
        <taxon>Actinomycetes</taxon>
        <taxon>Micromonosporales</taxon>
        <taxon>Micromonosporaceae</taxon>
        <taxon>Planosporangium</taxon>
    </lineage>
</organism>
<gene>
    <name evidence="3" type="ORF">Pfl04_52340</name>
</gene>
<evidence type="ECO:0000313" key="4">
    <source>
        <dbReference type="Proteomes" id="UP000653674"/>
    </source>
</evidence>
<evidence type="ECO:0008006" key="5">
    <source>
        <dbReference type="Google" id="ProtNLM"/>
    </source>
</evidence>